<dbReference type="EMBL" id="UFQT01003550">
    <property type="protein sequence ID" value="SSX35107.1"/>
    <property type="molecule type" value="Genomic_DNA"/>
</dbReference>
<keyword evidence="1" id="KW-1133">Transmembrane helix</keyword>
<evidence type="ECO:0000256" key="1">
    <source>
        <dbReference type="SAM" id="Phobius"/>
    </source>
</evidence>
<evidence type="ECO:0000313" key="3">
    <source>
        <dbReference type="EMBL" id="SSX35107.1"/>
    </source>
</evidence>
<proteinExistence type="predicted"/>
<feature type="transmembrane region" description="Helical" evidence="1">
    <location>
        <begin position="61"/>
        <end position="80"/>
    </location>
</feature>
<dbReference type="VEuPathDB" id="VectorBase:CSON009100"/>
<reference evidence="2" key="1">
    <citation type="submission" date="2018-07" db="EMBL/GenBank/DDBJ databases">
        <authorList>
            <person name="Quirk P.G."/>
            <person name="Krulwich T.A."/>
        </authorList>
    </citation>
    <scope>NUCLEOTIDE SEQUENCE</scope>
</reference>
<feature type="transmembrane region" description="Helical" evidence="1">
    <location>
        <begin position="92"/>
        <end position="114"/>
    </location>
</feature>
<name>A0A336MMT1_CULSO</name>
<sequence length="155" mass="16986">MTTVGDDSKCGGVCGKFNLKPLTKNNILYYYFPMQSLISYSALSMNVMNPSIAVKLLPKRDLTNFLLVHTIFGSTLYLYSRPHLQNVENSKKLAYSLTGGALFSFGSVLIWAVLKSTLPKDQSLVATAAGLFSGFVIVKLTTDYFTHVDGSVAKK</sequence>
<dbReference type="EMBL" id="UFQT01001564">
    <property type="protein sequence ID" value="SSX31025.1"/>
    <property type="molecule type" value="Genomic_DNA"/>
</dbReference>
<dbReference type="PANTHER" id="PTHR38640">
    <property type="entry name" value="GEO09659P1"/>
    <property type="match status" value="1"/>
</dbReference>
<evidence type="ECO:0000313" key="2">
    <source>
        <dbReference type="EMBL" id="SSX31025.1"/>
    </source>
</evidence>
<dbReference type="PANTHER" id="PTHR38640:SF1">
    <property type="entry name" value="GEO09659P1"/>
    <property type="match status" value="1"/>
</dbReference>
<dbReference type="VEuPathDB" id="VectorBase:CSON003201"/>
<gene>
    <name evidence="2" type="primary">CSON003201</name>
    <name evidence="3" type="synonym">CSON009100</name>
</gene>
<protein>
    <submittedName>
        <fullName evidence="2">CSON003201 protein</fullName>
    </submittedName>
    <submittedName>
        <fullName evidence="3">CSON009100 protein</fullName>
    </submittedName>
</protein>
<accession>A0A336MMT1</accession>
<keyword evidence="1" id="KW-0812">Transmembrane</keyword>
<keyword evidence="1" id="KW-0472">Membrane</keyword>
<feature type="transmembrane region" description="Helical" evidence="1">
    <location>
        <begin position="28"/>
        <end position="49"/>
    </location>
</feature>
<dbReference type="AlphaFoldDB" id="A0A336MMT1"/>
<organism evidence="2">
    <name type="scientific">Culicoides sonorensis</name>
    <name type="common">Biting midge</name>
    <dbReference type="NCBI Taxonomy" id="179676"/>
    <lineage>
        <taxon>Eukaryota</taxon>
        <taxon>Metazoa</taxon>
        <taxon>Ecdysozoa</taxon>
        <taxon>Arthropoda</taxon>
        <taxon>Hexapoda</taxon>
        <taxon>Insecta</taxon>
        <taxon>Pterygota</taxon>
        <taxon>Neoptera</taxon>
        <taxon>Endopterygota</taxon>
        <taxon>Diptera</taxon>
        <taxon>Nematocera</taxon>
        <taxon>Chironomoidea</taxon>
        <taxon>Ceratopogonidae</taxon>
        <taxon>Ceratopogoninae</taxon>
        <taxon>Culicoides</taxon>
        <taxon>Monoculicoides</taxon>
    </lineage>
</organism>
<dbReference type="OMA" id="SYIYTRE"/>